<dbReference type="CDD" id="cd02908">
    <property type="entry name" value="Macro_OAADPr_deacetylase"/>
    <property type="match status" value="1"/>
</dbReference>
<dbReference type="PROSITE" id="PS51154">
    <property type="entry name" value="MACRO"/>
    <property type="match status" value="1"/>
</dbReference>
<proteinExistence type="predicted"/>
<reference evidence="2" key="1">
    <citation type="journal article" date="2014" name="Gene">
        <title>Genome-guided analysis of transformation efficiency and carbon dioxide assimilation by Moorella thermoacetica Y72.</title>
        <authorList>
            <person name="Tsukahara K."/>
            <person name="Kita A."/>
            <person name="Nakashimada Y."/>
            <person name="Hoshino T."/>
            <person name="Murakami K."/>
        </authorList>
    </citation>
    <scope>NUCLEOTIDE SEQUENCE [LARGE SCALE GENOMIC DNA]</scope>
    <source>
        <strain evidence="2">Y72</strain>
    </source>
</reference>
<dbReference type="SMR" id="A0A0S6U9W8"/>
<evidence type="ECO:0000313" key="2">
    <source>
        <dbReference type="EMBL" id="GAF25905.1"/>
    </source>
</evidence>
<dbReference type="PANTHER" id="PTHR11106">
    <property type="entry name" value="GANGLIOSIDE INDUCED DIFFERENTIATION ASSOCIATED PROTEIN 2-RELATED"/>
    <property type="match status" value="1"/>
</dbReference>
<evidence type="ECO:0000259" key="1">
    <source>
        <dbReference type="PROSITE" id="PS51154"/>
    </source>
</evidence>
<gene>
    <name evidence="2" type="ORF">MTY_1242</name>
</gene>
<dbReference type="SUPFAM" id="SSF52949">
    <property type="entry name" value="Macro domain-like"/>
    <property type="match status" value="1"/>
</dbReference>
<dbReference type="RefSeq" id="WP_036371641.1">
    <property type="nucleotide sequence ID" value="NZ_DF238840.1"/>
</dbReference>
<feature type="domain" description="Macro" evidence="1">
    <location>
        <begin position="1"/>
        <end position="181"/>
    </location>
</feature>
<dbReference type="PANTHER" id="PTHR11106:SF27">
    <property type="entry name" value="MACRO DOMAIN-CONTAINING PROTEIN"/>
    <property type="match status" value="1"/>
</dbReference>
<dbReference type="Proteomes" id="UP000063718">
    <property type="component" value="Unassembled WGS sequence"/>
</dbReference>
<dbReference type="InterPro" id="IPR043472">
    <property type="entry name" value="Macro_dom-like"/>
</dbReference>
<dbReference type="SMART" id="SM00506">
    <property type="entry name" value="A1pp"/>
    <property type="match status" value="1"/>
</dbReference>
<name>A0A0S6U9W8_NEOTH</name>
<dbReference type="Gene3D" id="3.40.220.10">
    <property type="entry name" value="Leucine Aminopeptidase, subunit E, domain 1"/>
    <property type="match status" value="1"/>
</dbReference>
<dbReference type="AlphaFoldDB" id="A0A0S6U9W8"/>
<dbReference type="InterPro" id="IPR002589">
    <property type="entry name" value="Macro_dom"/>
</dbReference>
<sequence length="186" mass="19694">MEAIIAGTLLQLLQGDIVDQEVEAVVNAANTGLWGGSGVDGAIHRAGGPAIAEECRRIREEQGGCPVGQAVITSGGFLKARYVIHTVGPIWRGGREGEDELLASAYRSSLQLAREKGIKSLAFPSISTGAYRFPLERAAGIALTTVKDFLTANPGIFSEVRFVLFSQPVLAVYEKTLAEVLDAGPQ</sequence>
<dbReference type="NCBIfam" id="NF001664">
    <property type="entry name" value="PRK00431.1-6"/>
    <property type="match status" value="1"/>
</dbReference>
<dbReference type="EMBL" id="DF238840">
    <property type="protein sequence ID" value="GAF25905.1"/>
    <property type="molecule type" value="Genomic_DNA"/>
</dbReference>
<dbReference type="Pfam" id="PF01661">
    <property type="entry name" value="Macro"/>
    <property type="match status" value="1"/>
</dbReference>
<organism evidence="2">
    <name type="scientific">Moorella thermoacetica Y72</name>
    <dbReference type="NCBI Taxonomy" id="1325331"/>
    <lineage>
        <taxon>Bacteria</taxon>
        <taxon>Bacillati</taxon>
        <taxon>Bacillota</taxon>
        <taxon>Clostridia</taxon>
        <taxon>Neomoorellales</taxon>
        <taxon>Neomoorellaceae</taxon>
        <taxon>Neomoorella</taxon>
    </lineage>
</organism>
<accession>A0A0S6U9W8</accession>
<protein>
    <submittedName>
        <fullName evidence="2">Predicted phosphatase homologous to the C-terminal domain of histone macroH2A1</fullName>
    </submittedName>
</protein>